<evidence type="ECO:0000313" key="3">
    <source>
        <dbReference type="EMBL" id="MFK7049242.1"/>
    </source>
</evidence>
<dbReference type="PROSITE" id="PS51228">
    <property type="entry name" value="ACB_2"/>
    <property type="match status" value="1"/>
</dbReference>
<dbReference type="Gene3D" id="1.20.80.10">
    <property type="match status" value="1"/>
</dbReference>
<feature type="domain" description="ACB" evidence="2">
    <location>
        <begin position="6"/>
        <end position="91"/>
    </location>
</feature>
<dbReference type="InterPro" id="IPR014352">
    <property type="entry name" value="FERM/acyl-CoA-bd_prot_sf"/>
</dbReference>
<keyword evidence="6" id="KW-1185">Reference proteome</keyword>
<name>A0A246GGN4_9FLAO</name>
<proteinExistence type="predicted"/>
<dbReference type="InterPro" id="IPR035984">
    <property type="entry name" value="Acyl-CoA-binding_sf"/>
</dbReference>
<protein>
    <submittedName>
        <fullName evidence="3">Acyl-CoA-binding protein</fullName>
    </submittedName>
    <submittedName>
        <fullName evidence="4">Phosphatidylserine decarboxylase</fullName>
    </submittedName>
</protein>
<dbReference type="Proteomes" id="UP000197768">
    <property type="component" value="Unassembled WGS sequence"/>
</dbReference>
<dbReference type="InterPro" id="IPR000582">
    <property type="entry name" value="Acyl-CoA-binding_protein"/>
</dbReference>
<sequence length="91" mass="10741">MFDQELDIKFREAFIKVSKMKQDSLPQDIMLRLYAYYKQASYGSISNMDYNSLDVRDAFKLNAWMQVSNLSIEEAKKNYIDLVNEIVTINE</sequence>
<dbReference type="SUPFAM" id="SSF47027">
    <property type="entry name" value="Acyl-CoA binding protein"/>
    <property type="match status" value="1"/>
</dbReference>
<keyword evidence="1" id="KW-0446">Lipid-binding</keyword>
<dbReference type="Pfam" id="PF00887">
    <property type="entry name" value="ACBP"/>
    <property type="match status" value="1"/>
</dbReference>
<dbReference type="PANTHER" id="PTHR23310">
    <property type="entry name" value="ACYL-COA-BINDING PROTEIN, ACBP"/>
    <property type="match status" value="1"/>
</dbReference>
<evidence type="ECO:0000256" key="1">
    <source>
        <dbReference type="ARBA" id="ARBA00023121"/>
    </source>
</evidence>
<dbReference type="EMBL" id="MTCZ01000126">
    <property type="protein sequence ID" value="OWP83350.1"/>
    <property type="molecule type" value="Genomic_DNA"/>
</dbReference>
<organism evidence="4 5">
    <name type="scientific">Flavobacterium davisii</name>
    <dbReference type="NCBI Taxonomy" id="2906077"/>
    <lineage>
        <taxon>Bacteria</taxon>
        <taxon>Pseudomonadati</taxon>
        <taxon>Bacteroidota</taxon>
        <taxon>Flavobacteriia</taxon>
        <taxon>Flavobacteriales</taxon>
        <taxon>Flavobacteriaceae</taxon>
        <taxon>Flavobacterium</taxon>
    </lineage>
</organism>
<dbReference type="Proteomes" id="UP001621813">
    <property type="component" value="Unassembled WGS sequence"/>
</dbReference>
<reference evidence="3 6" key="2">
    <citation type="submission" date="2024-02" db="EMBL/GenBank/DDBJ databases">
        <title>Comparative Genomic Analysis of Flavobacterium Species Causing Columnaris Disease of Freshwater Fish in Thailand: Insights into Virulence and Resistance Mechanisms.</title>
        <authorList>
            <person name="Nguyen D."/>
            <person name="Chokmangmeepisarn P."/>
            <person name="Khianchaikhan K."/>
            <person name="Morishita M."/>
            <person name="Bunnoy A."/>
            <person name="Rodkhum C."/>
        </authorList>
    </citation>
    <scope>NUCLEOTIDE SEQUENCE [LARGE SCALE GENOMIC DNA]</scope>
    <source>
        <strain evidence="3 6">KCRT2007</strain>
    </source>
</reference>
<evidence type="ECO:0000259" key="2">
    <source>
        <dbReference type="PROSITE" id="PS51228"/>
    </source>
</evidence>
<evidence type="ECO:0000313" key="6">
    <source>
        <dbReference type="Proteomes" id="UP001621813"/>
    </source>
</evidence>
<dbReference type="PANTHER" id="PTHR23310:SF62">
    <property type="entry name" value="ACYL-COA BINDING PROTEIN 1, ISOFORM A"/>
    <property type="match status" value="1"/>
</dbReference>
<evidence type="ECO:0000313" key="5">
    <source>
        <dbReference type="Proteomes" id="UP000197768"/>
    </source>
</evidence>
<dbReference type="GO" id="GO:0000062">
    <property type="term" value="F:fatty-acyl-CoA binding"/>
    <property type="evidence" value="ECO:0007669"/>
    <property type="project" value="InterPro"/>
</dbReference>
<dbReference type="AlphaFoldDB" id="A0A246GGN4"/>
<reference evidence="4 5" key="1">
    <citation type="journal article" date="2017" name="Infect. Genet. Evol.">
        <title>Comparative genome analysis of fish pathogen Flavobacterium columnare reveals extensive sequence diversity within the species.</title>
        <authorList>
            <person name="Kayansamruaj P."/>
            <person name="Dong H.T."/>
            <person name="Hirono I."/>
            <person name="Kondo H."/>
            <person name="Senapin S."/>
            <person name="Rodkhum C."/>
        </authorList>
    </citation>
    <scope>NUCLEOTIDE SEQUENCE [LARGE SCALE GENOMIC DNA]</scope>
    <source>
        <strain evidence="4 5">1215</strain>
    </source>
</reference>
<dbReference type="EMBL" id="JAZGZR010000009">
    <property type="protein sequence ID" value="MFK7049242.1"/>
    <property type="molecule type" value="Genomic_DNA"/>
</dbReference>
<evidence type="ECO:0000313" key="4">
    <source>
        <dbReference type="EMBL" id="OWP83350.1"/>
    </source>
</evidence>
<dbReference type="GO" id="GO:0006631">
    <property type="term" value="P:fatty acid metabolic process"/>
    <property type="evidence" value="ECO:0007669"/>
    <property type="project" value="TreeGrafter"/>
</dbReference>
<dbReference type="PRINTS" id="PR00689">
    <property type="entry name" value="ACOABINDINGP"/>
</dbReference>
<dbReference type="RefSeq" id="WP_088393851.1">
    <property type="nucleotide sequence ID" value="NZ_CP067378.1"/>
</dbReference>
<dbReference type="OrthoDB" id="981216at2"/>
<accession>A0A246GGN4</accession>
<gene>
    <name evidence="4" type="ORF">BWK59_10995</name>
    <name evidence="3" type="ORF">V3Q77_04995</name>
</gene>
<comment type="caution">
    <text evidence="4">The sequence shown here is derived from an EMBL/GenBank/DDBJ whole genome shotgun (WGS) entry which is preliminary data.</text>
</comment>